<dbReference type="FunFam" id="3.30.420.10:FF:000032">
    <property type="entry name" value="Retrovirus-related Pol polyprotein from transposon 297-like Protein"/>
    <property type="match status" value="1"/>
</dbReference>
<dbReference type="FunFam" id="3.10.20.370:FF:000001">
    <property type="entry name" value="Retrovirus-related Pol polyprotein from transposon 17.6-like protein"/>
    <property type="match status" value="1"/>
</dbReference>
<dbReference type="InterPro" id="IPR041373">
    <property type="entry name" value="RT_RNaseH"/>
</dbReference>
<keyword evidence="1" id="KW-0645">Protease</keyword>
<dbReference type="Gene3D" id="3.10.20.370">
    <property type="match status" value="1"/>
</dbReference>
<evidence type="ECO:0000256" key="5">
    <source>
        <dbReference type="ARBA" id="ARBA00022759"/>
    </source>
</evidence>
<dbReference type="Pfam" id="PF00665">
    <property type="entry name" value="rve"/>
    <property type="match status" value="1"/>
</dbReference>
<dbReference type="GeneID" id="119730344"/>
<dbReference type="GO" id="GO:0003676">
    <property type="term" value="F:nucleic acid binding"/>
    <property type="evidence" value="ECO:0007669"/>
    <property type="project" value="InterPro"/>
</dbReference>
<dbReference type="GO" id="GO:0004519">
    <property type="term" value="F:endonuclease activity"/>
    <property type="evidence" value="ECO:0007669"/>
    <property type="project" value="UniProtKB-KW"/>
</dbReference>
<accession>A0A914A6M0</accession>
<keyword evidence="8" id="KW-1133">Transmembrane helix</keyword>
<dbReference type="FunFam" id="3.30.70.270:FF:000020">
    <property type="entry name" value="Transposon Tf2-6 polyprotein-like Protein"/>
    <property type="match status" value="1"/>
</dbReference>
<evidence type="ECO:0000256" key="7">
    <source>
        <dbReference type="ARBA" id="ARBA00022918"/>
    </source>
</evidence>
<sequence length="1054" mass="119900">MHYSSGPANEISNATTEPKQIYKEDDDAEYENIKHLFVMCLLLLNLHLELTFVALVLKIDETGLAHSEIGKLVGGVMYSTIMCVIGFLFTGQTTQGFPDEFVPACIIAVSIANIAVRISVCGSLIYIYKYIRTKAAQQADPTLRKIRELSDLKDEKTGEDGCSSRFVTHGGLLYRQFQSERFSQGNVIHQLVVPAKYRKLVMKLGHEAIIGGHQGAKKTADKILTDFFWPGIHSEVTRFCRSCDVCQRTVQKGRVTRVPLGTMPLIDTPFDRVAVDIVGPIHPMTSNKNRYILTIVDYATRYPEAIALPRIEATRVAEALVDVYTRVGIPREVLTDKGSQFTPDVMKEVSRLLSIRQLTTTPYHPACNGMVERFNASLKNMLKRMCAERPTDWDRYLNPLLFAYRETPHDSTGFSPFELLYGRTVRGPMAILKELWTGKVESDTEVKTTYQYVIDLKERLENTCNLAQKELMKSQRKNKMYYNRKSRERSFKPGDKVLILLPTDKNKLLLQWKGPFDVLAKIGTCDYRLDLHGNTKTFHANLLKRYVQREEASLLSVVSCDSGIVDVICTATVEDEDGPNDESGHVTGKAGLIEFPVLKASETVADVTLSGDLSKEQTHEVRRLLGNFSDIMTDLPSETTVGVHDIKLSTDERIHQKPYPLPHNMRDTVADEIKQMMELKVIEPSDSPYSFPIVIVKKPDGSNRFCIDFRKLNRVTIFDAEPLPNPDEIFASLSADRFFTKLDLTKGYWQIPLTEESKPKTAFATPFGLFQFRVMPFGLINAPATFSRLMRTVLREVLNVHNYIDDILIHTTSWQDHLKTLKEVLKRLREAKLSARPKKCQVGFSSIHFLGHIIGHGQLKPHPDNIEKIRSAPRPTTKKQMRSFLGLCNYYRKFIPDFAAIAVPLTDKTKGREPNKIIWTESQELAFNSLKKHLTSRPILCLPDFERQFILRTDASDIGIGAMLLQEYDDTKQPVAFASKKLLPRERAYSAMERECLAIVWGIQKFQVFLDGKEFVLETDHQPLVYLQKAKLINSRIMRWALSLQPYKFLIEAI</sequence>
<dbReference type="SUPFAM" id="SSF53098">
    <property type="entry name" value="Ribonuclease H-like"/>
    <property type="match status" value="1"/>
</dbReference>
<evidence type="ECO:0000256" key="2">
    <source>
        <dbReference type="ARBA" id="ARBA00022679"/>
    </source>
</evidence>
<evidence type="ECO:0008006" key="13">
    <source>
        <dbReference type="Google" id="ProtNLM"/>
    </source>
</evidence>
<dbReference type="InterPro" id="IPR036397">
    <property type="entry name" value="RNaseH_sf"/>
</dbReference>
<evidence type="ECO:0000313" key="11">
    <source>
        <dbReference type="EnsemblMetazoa" id="XP_038059124.1"/>
    </source>
</evidence>
<dbReference type="InterPro" id="IPR041588">
    <property type="entry name" value="Integrase_H2C2"/>
</dbReference>
<dbReference type="RefSeq" id="XP_038059124.1">
    <property type="nucleotide sequence ID" value="XM_038203196.1"/>
</dbReference>
<dbReference type="Gene3D" id="1.10.340.70">
    <property type="match status" value="1"/>
</dbReference>
<keyword evidence="5" id="KW-0255">Endonuclease</keyword>
<feature type="domain" description="Integrase catalytic" evidence="10">
    <location>
        <begin position="265"/>
        <end position="424"/>
    </location>
</feature>
<dbReference type="InterPro" id="IPR043502">
    <property type="entry name" value="DNA/RNA_pol_sf"/>
</dbReference>
<evidence type="ECO:0000259" key="10">
    <source>
        <dbReference type="PROSITE" id="PS50994"/>
    </source>
</evidence>
<dbReference type="FunFam" id="1.10.340.70:FF:000001">
    <property type="entry name" value="Retrovirus-related Pol polyprotein from transposon gypsy-like Protein"/>
    <property type="match status" value="1"/>
</dbReference>
<evidence type="ECO:0000256" key="6">
    <source>
        <dbReference type="ARBA" id="ARBA00022801"/>
    </source>
</evidence>
<proteinExistence type="predicted"/>
<dbReference type="Pfam" id="PF00078">
    <property type="entry name" value="RVT_1"/>
    <property type="match status" value="1"/>
</dbReference>
<dbReference type="FunFam" id="3.10.10.10:FF:000007">
    <property type="entry name" value="Retrovirus-related Pol polyprotein from transposon 17.6-like Protein"/>
    <property type="match status" value="1"/>
</dbReference>
<dbReference type="GO" id="GO:0015074">
    <property type="term" value="P:DNA integration"/>
    <property type="evidence" value="ECO:0007669"/>
    <property type="project" value="InterPro"/>
</dbReference>
<keyword evidence="8" id="KW-0472">Membrane</keyword>
<keyword evidence="4" id="KW-0540">Nuclease</keyword>
<dbReference type="Gene3D" id="3.30.70.270">
    <property type="match status" value="2"/>
</dbReference>
<keyword evidence="3" id="KW-0548">Nucleotidyltransferase</keyword>
<dbReference type="InterPro" id="IPR050951">
    <property type="entry name" value="Retrovirus_Pol_polyprotein"/>
</dbReference>
<dbReference type="InterPro" id="IPR012337">
    <property type="entry name" value="RNaseH-like_sf"/>
</dbReference>
<feature type="domain" description="Reverse transcriptase" evidence="9">
    <location>
        <begin position="677"/>
        <end position="854"/>
    </location>
</feature>
<evidence type="ECO:0000313" key="12">
    <source>
        <dbReference type="Proteomes" id="UP000887568"/>
    </source>
</evidence>
<name>A0A914A6M0_PATMI</name>
<keyword evidence="7" id="KW-0695">RNA-directed DNA polymerase</keyword>
<dbReference type="PROSITE" id="PS50878">
    <property type="entry name" value="RT_POL"/>
    <property type="match status" value="1"/>
</dbReference>
<dbReference type="OMA" id="YRIPERM"/>
<evidence type="ECO:0000256" key="3">
    <source>
        <dbReference type="ARBA" id="ARBA00022695"/>
    </source>
</evidence>
<dbReference type="PANTHER" id="PTHR37984">
    <property type="entry name" value="PROTEIN CBG26694"/>
    <property type="match status" value="1"/>
</dbReference>
<evidence type="ECO:0000259" key="9">
    <source>
        <dbReference type="PROSITE" id="PS50878"/>
    </source>
</evidence>
<keyword evidence="8" id="KW-0812">Transmembrane</keyword>
<evidence type="ECO:0000256" key="8">
    <source>
        <dbReference type="SAM" id="Phobius"/>
    </source>
</evidence>
<reference evidence="11" key="1">
    <citation type="submission" date="2022-11" db="UniProtKB">
        <authorList>
            <consortium name="EnsemblMetazoa"/>
        </authorList>
    </citation>
    <scope>IDENTIFICATION</scope>
</reference>
<dbReference type="InterPro" id="IPR000477">
    <property type="entry name" value="RT_dom"/>
</dbReference>
<dbReference type="InterPro" id="IPR043128">
    <property type="entry name" value="Rev_trsase/Diguanyl_cyclase"/>
</dbReference>
<protein>
    <recommendedName>
        <fullName evidence="13">Reverse transcriptase</fullName>
    </recommendedName>
</protein>
<feature type="transmembrane region" description="Helical" evidence="8">
    <location>
        <begin position="36"/>
        <end position="57"/>
    </location>
</feature>
<dbReference type="Pfam" id="PF17917">
    <property type="entry name" value="RT_RNaseH"/>
    <property type="match status" value="1"/>
</dbReference>
<dbReference type="PANTHER" id="PTHR37984:SF5">
    <property type="entry name" value="PROTEIN NYNRIN-LIKE"/>
    <property type="match status" value="1"/>
</dbReference>
<evidence type="ECO:0000256" key="1">
    <source>
        <dbReference type="ARBA" id="ARBA00022670"/>
    </source>
</evidence>
<dbReference type="CDD" id="cd01647">
    <property type="entry name" value="RT_LTR"/>
    <property type="match status" value="1"/>
</dbReference>
<keyword evidence="6" id="KW-0378">Hydrolase</keyword>
<feature type="transmembrane region" description="Helical" evidence="8">
    <location>
        <begin position="69"/>
        <end position="89"/>
    </location>
</feature>
<evidence type="ECO:0000256" key="4">
    <source>
        <dbReference type="ARBA" id="ARBA00022722"/>
    </source>
</evidence>
<keyword evidence="2" id="KW-0808">Transferase</keyword>
<dbReference type="PROSITE" id="PS50994">
    <property type="entry name" value="INTEGRASE"/>
    <property type="match status" value="1"/>
</dbReference>
<organism evidence="11 12">
    <name type="scientific">Patiria miniata</name>
    <name type="common">Bat star</name>
    <name type="synonym">Asterina miniata</name>
    <dbReference type="NCBI Taxonomy" id="46514"/>
    <lineage>
        <taxon>Eukaryota</taxon>
        <taxon>Metazoa</taxon>
        <taxon>Echinodermata</taxon>
        <taxon>Eleutherozoa</taxon>
        <taxon>Asterozoa</taxon>
        <taxon>Asteroidea</taxon>
        <taxon>Valvatacea</taxon>
        <taxon>Valvatida</taxon>
        <taxon>Asterinidae</taxon>
        <taxon>Patiria</taxon>
    </lineage>
</organism>
<dbReference type="GO" id="GO:0008233">
    <property type="term" value="F:peptidase activity"/>
    <property type="evidence" value="ECO:0007669"/>
    <property type="project" value="UniProtKB-KW"/>
</dbReference>
<keyword evidence="12" id="KW-1185">Reference proteome</keyword>
<dbReference type="GO" id="GO:0006508">
    <property type="term" value="P:proteolysis"/>
    <property type="evidence" value="ECO:0007669"/>
    <property type="project" value="UniProtKB-KW"/>
</dbReference>
<dbReference type="Gene3D" id="3.30.420.10">
    <property type="entry name" value="Ribonuclease H-like superfamily/Ribonuclease H"/>
    <property type="match status" value="1"/>
</dbReference>
<dbReference type="InterPro" id="IPR001584">
    <property type="entry name" value="Integrase_cat-core"/>
</dbReference>
<dbReference type="SUPFAM" id="SSF56672">
    <property type="entry name" value="DNA/RNA polymerases"/>
    <property type="match status" value="1"/>
</dbReference>
<dbReference type="OrthoDB" id="10051443at2759"/>
<dbReference type="AlphaFoldDB" id="A0A914A6M0"/>
<dbReference type="Pfam" id="PF17921">
    <property type="entry name" value="Integrase_H2C2"/>
    <property type="match status" value="1"/>
</dbReference>
<dbReference type="EnsemblMetazoa" id="XM_038203196.1">
    <property type="protein sequence ID" value="XP_038059124.1"/>
    <property type="gene ID" value="LOC119730344"/>
</dbReference>
<dbReference type="CDD" id="cd09274">
    <property type="entry name" value="RNase_HI_RT_Ty3"/>
    <property type="match status" value="1"/>
</dbReference>
<dbReference type="Proteomes" id="UP000887568">
    <property type="component" value="Unplaced"/>
</dbReference>
<dbReference type="GO" id="GO:0003964">
    <property type="term" value="F:RNA-directed DNA polymerase activity"/>
    <property type="evidence" value="ECO:0007669"/>
    <property type="project" value="UniProtKB-KW"/>
</dbReference>
<dbReference type="Gene3D" id="3.10.10.10">
    <property type="entry name" value="HIV Type 1 Reverse Transcriptase, subunit A, domain 1"/>
    <property type="match status" value="1"/>
</dbReference>